<dbReference type="Proteomes" id="UP000821866">
    <property type="component" value="Chromosome 9"/>
</dbReference>
<protein>
    <submittedName>
        <fullName evidence="1">Uncharacterized protein</fullName>
    </submittedName>
</protein>
<organism evidence="1 2">
    <name type="scientific">Rhipicephalus microplus</name>
    <name type="common">Cattle tick</name>
    <name type="synonym">Boophilus microplus</name>
    <dbReference type="NCBI Taxonomy" id="6941"/>
    <lineage>
        <taxon>Eukaryota</taxon>
        <taxon>Metazoa</taxon>
        <taxon>Ecdysozoa</taxon>
        <taxon>Arthropoda</taxon>
        <taxon>Chelicerata</taxon>
        <taxon>Arachnida</taxon>
        <taxon>Acari</taxon>
        <taxon>Parasitiformes</taxon>
        <taxon>Ixodida</taxon>
        <taxon>Ixodoidea</taxon>
        <taxon>Ixodidae</taxon>
        <taxon>Rhipicephalinae</taxon>
        <taxon>Rhipicephalus</taxon>
        <taxon>Boophilus</taxon>
    </lineage>
</organism>
<reference evidence="1" key="2">
    <citation type="submission" date="2021-09" db="EMBL/GenBank/DDBJ databases">
        <authorList>
            <person name="Jia N."/>
            <person name="Wang J."/>
            <person name="Shi W."/>
            <person name="Du L."/>
            <person name="Sun Y."/>
            <person name="Zhan W."/>
            <person name="Jiang J."/>
            <person name="Wang Q."/>
            <person name="Zhang B."/>
            <person name="Ji P."/>
            <person name="Sakyi L.B."/>
            <person name="Cui X."/>
            <person name="Yuan T."/>
            <person name="Jiang B."/>
            <person name="Yang W."/>
            <person name="Lam T.T.-Y."/>
            <person name="Chang Q."/>
            <person name="Ding S."/>
            <person name="Wang X."/>
            <person name="Zhu J."/>
            <person name="Ruan X."/>
            <person name="Zhao L."/>
            <person name="Wei J."/>
            <person name="Que T."/>
            <person name="Du C."/>
            <person name="Cheng J."/>
            <person name="Dai P."/>
            <person name="Han X."/>
            <person name="Huang E."/>
            <person name="Gao Y."/>
            <person name="Liu J."/>
            <person name="Shao H."/>
            <person name="Ye R."/>
            <person name="Li L."/>
            <person name="Wei W."/>
            <person name="Wang X."/>
            <person name="Wang C."/>
            <person name="Huo Q."/>
            <person name="Li W."/>
            <person name="Guo W."/>
            <person name="Chen H."/>
            <person name="Chen S."/>
            <person name="Zhou L."/>
            <person name="Zhou L."/>
            <person name="Ni X."/>
            <person name="Tian J."/>
            <person name="Zhou Y."/>
            <person name="Sheng Y."/>
            <person name="Liu T."/>
            <person name="Pan Y."/>
            <person name="Xia L."/>
            <person name="Li J."/>
            <person name="Zhao F."/>
            <person name="Cao W."/>
        </authorList>
    </citation>
    <scope>NUCLEOTIDE SEQUENCE</scope>
    <source>
        <strain evidence="1">Rmic-2018</strain>
        <tissue evidence="1">Larvae</tissue>
    </source>
</reference>
<accession>A0A9J6D6A8</accession>
<keyword evidence="2" id="KW-1185">Reference proteome</keyword>
<evidence type="ECO:0000313" key="2">
    <source>
        <dbReference type="Proteomes" id="UP000821866"/>
    </source>
</evidence>
<evidence type="ECO:0000313" key="1">
    <source>
        <dbReference type="EMBL" id="KAH8009627.1"/>
    </source>
</evidence>
<gene>
    <name evidence="1" type="ORF">HPB51_018895</name>
</gene>
<dbReference type="AlphaFoldDB" id="A0A9J6D6A8"/>
<reference evidence="1" key="1">
    <citation type="journal article" date="2020" name="Cell">
        <title>Large-Scale Comparative Analyses of Tick Genomes Elucidate Their Genetic Diversity and Vector Capacities.</title>
        <authorList>
            <consortium name="Tick Genome and Microbiome Consortium (TIGMIC)"/>
            <person name="Jia N."/>
            <person name="Wang J."/>
            <person name="Shi W."/>
            <person name="Du L."/>
            <person name="Sun Y."/>
            <person name="Zhan W."/>
            <person name="Jiang J.F."/>
            <person name="Wang Q."/>
            <person name="Zhang B."/>
            <person name="Ji P."/>
            <person name="Bell-Sakyi L."/>
            <person name="Cui X.M."/>
            <person name="Yuan T.T."/>
            <person name="Jiang B.G."/>
            <person name="Yang W.F."/>
            <person name="Lam T.T."/>
            <person name="Chang Q.C."/>
            <person name="Ding S.J."/>
            <person name="Wang X.J."/>
            <person name="Zhu J.G."/>
            <person name="Ruan X.D."/>
            <person name="Zhao L."/>
            <person name="Wei J.T."/>
            <person name="Ye R.Z."/>
            <person name="Que T.C."/>
            <person name="Du C.H."/>
            <person name="Zhou Y.H."/>
            <person name="Cheng J.X."/>
            <person name="Dai P.F."/>
            <person name="Guo W.B."/>
            <person name="Han X.H."/>
            <person name="Huang E.J."/>
            <person name="Li L.F."/>
            <person name="Wei W."/>
            <person name="Gao Y.C."/>
            <person name="Liu J.Z."/>
            <person name="Shao H.Z."/>
            <person name="Wang X."/>
            <person name="Wang C.C."/>
            <person name="Yang T.C."/>
            <person name="Huo Q.B."/>
            <person name="Li W."/>
            <person name="Chen H.Y."/>
            <person name="Chen S.E."/>
            <person name="Zhou L.G."/>
            <person name="Ni X.B."/>
            <person name="Tian J.H."/>
            <person name="Sheng Y."/>
            <person name="Liu T."/>
            <person name="Pan Y.S."/>
            <person name="Xia L.Y."/>
            <person name="Li J."/>
            <person name="Zhao F."/>
            <person name="Cao W.C."/>
        </authorList>
    </citation>
    <scope>NUCLEOTIDE SEQUENCE</scope>
    <source>
        <strain evidence="1">Rmic-2018</strain>
    </source>
</reference>
<dbReference type="VEuPathDB" id="VectorBase:LOC119178514"/>
<proteinExistence type="predicted"/>
<dbReference type="EMBL" id="JABSTU010000011">
    <property type="protein sequence ID" value="KAH8009627.1"/>
    <property type="molecule type" value="Genomic_DNA"/>
</dbReference>
<name>A0A9J6D6A8_RHIMP</name>
<comment type="caution">
    <text evidence="1">The sequence shown here is derived from an EMBL/GenBank/DDBJ whole genome shotgun (WGS) entry which is preliminary data.</text>
</comment>
<sequence length="116" mass="12745">MLFSFTNRFCHRHGPKAQVGKPPAPPDLLCVAESMMPRVILRLVQHLREHSNSVDAGAVGQKAVQEADGFLTMLHQLSEMGAVMRQVMTHALTNPLSYRTLTCSAASKLQDPLNGH</sequence>